<dbReference type="InterPro" id="IPR007110">
    <property type="entry name" value="Ig-like_dom"/>
</dbReference>
<evidence type="ECO:0000256" key="4">
    <source>
        <dbReference type="ARBA" id="ARBA00023319"/>
    </source>
</evidence>
<dbReference type="InterPro" id="IPR051170">
    <property type="entry name" value="Neural/epithelial_adhesion"/>
</dbReference>
<accession>A0ABP1QGZ8</accession>
<keyword evidence="2" id="KW-0677">Repeat</keyword>
<feature type="region of interest" description="Disordered" evidence="5">
    <location>
        <begin position="309"/>
        <end position="366"/>
    </location>
</feature>
<dbReference type="InterPro" id="IPR003598">
    <property type="entry name" value="Ig_sub2"/>
</dbReference>
<dbReference type="InterPro" id="IPR003599">
    <property type="entry name" value="Ig_sub"/>
</dbReference>
<keyword evidence="1" id="KW-0732">Signal</keyword>
<dbReference type="Pfam" id="PF13927">
    <property type="entry name" value="Ig_3"/>
    <property type="match status" value="2"/>
</dbReference>
<keyword evidence="8" id="KW-1185">Reference proteome</keyword>
<evidence type="ECO:0000259" key="6">
    <source>
        <dbReference type="PROSITE" id="PS50835"/>
    </source>
</evidence>
<comment type="caution">
    <text evidence="7">The sequence shown here is derived from an EMBL/GenBank/DDBJ whole genome shotgun (WGS) entry which is preliminary data.</text>
</comment>
<dbReference type="Pfam" id="PF07679">
    <property type="entry name" value="I-set"/>
    <property type="match status" value="1"/>
</dbReference>
<name>A0ABP1QGZ8_9HEXA</name>
<dbReference type="PROSITE" id="PS50835">
    <property type="entry name" value="IG_LIKE"/>
    <property type="match status" value="3"/>
</dbReference>
<evidence type="ECO:0000256" key="3">
    <source>
        <dbReference type="ARBA" id="ARBA00023157"/>
    </source>
</evidence>
<keyword evidence="4" id="KW-0393">Immunoglobulin domain</keyword>
<reference evidence="7 8" key="1">
    <citation type="submission" date="2024-08" db="EMBL/GenBank/DDBJ databases">
        <authorList>
            <person name="Cucini C."/>
            <person name="Frati F."/>
        </authorList>
    </citation>
    <scope>NUCLEOTIDE SEQUENCE [LARGE SCALE GENOMIC DNA]</scope>
</reference>
<dbReference type="SMART" id="SM00409">
    <property type="entry name" value="IG"/>
    <property type="match status" value="3"/>
</dbReference>
<sequence>MRNGYSAFEPAFLGSLKNVTVVQGKDANFRCMVDNLGGHRIAWIKVDSKAILAIHDNVITNNQRLTVTMNDKVTWTLHIRTVERADQGFYMCQINTEPMKMQMAYLEVVIPPDIISNETSGDLMVPEGGTAKLICKAKGYPKPTITWRKEDGSPIIIKEGQGGKRKVKLFEGEILTLSKIVRSEMGAYFCIASNGVPPSVSKRVVVLVHFHPLIQVPNQMVAAPKGVDLTIECSSEASPKAINYWTRETGEMIIKNDKYRMDEEILSHYGIRMKLHIRNVSTRDYTGYKCISQNSMGSTEGTIHIHEIPYSNSDLDDPTRDRFPLPADDNDIENRHRPSTRGPPVDHHHPHHHSIETPSLSSSSSSQGNYGALSSLSFLLVLGCSAVFHRLMIMILNSHVHFPNQ</sequence>
<keyword evidence="3" id="KW-1015">Disulfide bond</keyword>
<evidence type="ECO:0000313" key="7">
    <source>
        <dbReference type="EMBL" id="CAL8101989.1"/>
    </source>
</evidence>
<protein>
    <recommendedName>
        <fullName evidence="6">Ig-like domain-containing protein</fullName>
    </recommendedName>
</protein>
<dbReference type="EMBL" id="CAXLJM020000033">
    <property type="protein sequence ID" value="CAL8101989.1"/>
    <property type="molecule type" value="Genomic_DNA"/>
</dbReference>
<proteinExistence type="predicted"/>
<feature type="domain" description="Ig-like" evidence="6">
    <location>
        <begin position="112"/>
        <end position="201"/>
    </location>
</feature>
<evidence type="ECO:0000256" key="5">
    <source>
        <dbReference type="SAM" id="MobiDB-lite"/>
    </source>
</evidence>
<feature type="domain" description="Ig-like" evidence="6">
    <location>
        <begin position="10"/>
        <end position="102"/>
    </location>
</feature>
<evidence type="ECO:0000313" key="8">
    <source>
        <dbReference type="Proteomes" id="UP001642540"/>
    </source>
</evidence>
<dbReference type="PANTHER" id="PTHR12231">
    <property type="entry name" value="CTX-RELATED TYPE I TRANSMEMBRANE PROTEIN"/>
    <property type="match status" value="1"/>
</dbReference>
<dbReference type="Gene3D" id="2.60.40.10">
    <property type="entry name" value="Immunoglobulins"/>
    <property type="match status" value="3"/>
</dbReference>
<gene>
    <name evidence="7" type="ORF">ODALV1_LOCUS11014</name>
</gene>
<evidence type="ECO:0000256" key="1">
    <source>
        <dbReference type="ARBA" id="ARBA00022729"/>
    </source>
</evidence>
<dbReference type="SUPFAM" id="SSF48726">
    <property type="entry name" value="Immunoglobulin"/>
    <property type="match status" value="3"/>
</dbReference>
<organism evidence="7 8">
    <name type="scientific">Orchesella dallaii</name>
    <dbReference type="NCBI Taxonomy" id="48710"/>
    <lineage>
        <taxon>Eukaryota</taxon>
        <taxon>Metazoa</taxon>
        <taxon>Ecdysozoa</taxon>
        <taxon>Arthropoda</taxon>
        <taxon>Hexapoda</taxon>
        <taxon>Collembola</taxon>
        <taxon>Entomobryomorpha</taxon>
        <taxon>Entomobryoidea</taxon>
        <taxon>Orchesellidae</taxon>
        <taxon>Orchesellinae</taxon>
        <taxon>Orchesella</taxon>
    </lineage>
</organism>
<evidence type="ECO:0000256" key="2">
    <source>
        <dbReference type="ARBA" id="ARBA00022737"/>
    </source>
</evidence>
<feature type="domain" description="Ig-like" evidence="6">
    <location>
        <begin position="212"/>
        <end position="304"/>
    </location>
</feature>
<dbReference type="PANTHER" id="PTHR12231:SF87">
    <property type="entry name" value="DPR-INTERACTING PROTEIN BETA, ISOFORM C"/>
    <property type="match status" value="1"/>
</dbReference>
<dbReference type="InterPro" id="IPR036179">
    <property type="entry name" value="Ig-like_dom_sf"/>
</dbReference>
<dbReference type="InterPro" id="IPR013098">
    <property type="entry name" value="Ig_I-set"/>
</dbReference>
<dbReference type="InterPro" id="IPR013783">
    <property type="entry name" value="Ig-like_fold"/>
</dbReference>
<dbReference type="SMART" id="SM00408">
    <property type="entry name" value="IGc2"/>
    <property type="match status" value="3"/>
</dbReference>
<dbReference type="Proteomes" id="UP001642540">
    <property type="component" value="Unassembled WGS sequence"/>
</dbReference>